<keyword evidence="13 17" id="KW-0505">Motor protein</keyword>
<evidence type="ECO:0000313" key="22">
    <source>
        <dbReference type="Proteomes" id="UP000789390"/>
    </source>
</evidence>
<dbReference type="InterPro" id="IPR056532">
    <property type="entry name" value="KIF21A/B_hel_2"/>
</dbReference>
<dbReference type="PANTHER" id="PTHR47969:SF28">
    <property type="entry name" value="KINESIN-LIKE PROTEIN KIF21B"/>
    <property type="match status" value="1"/>
</dbReference>
<dbReference type="SUPFAM" id="SSF50978">
    <property type="entry name" value="WD40 repeat-like"/>
    <property type="match status" value="1"/>
</dbReference>
<evidence type="ECO:0000256" key="7">
    <source>
        <dbReference type="ARBA" id="ARBA00022574"/>
    </source>
</evidence>
<dbReference type="Gene3D" id="3.40.850.10">
    <property type="entry name" value="Kinesin motor domain"/>
    <property type="match status" value="1"/>
</dbReference>
<dbReference type="EMBL" id="CAKKLH010000332">
    <property type="protein sequence ID" value="CAH0112821.1"/>
    <property type="molecule type" value="Genomic_DNA"/>
</dbReference>
<dbReference type="SUPFAM" id="SSF52540">
    <property type="entry name" value="P-loop containing nucleoside triphosphate hydrolases"/>
    <property type="match status" value="1"/>
</dbReference>
<dbReference type="InterPro" id="IPR036322">
    <property type="entry name" value="WD40_repeat_dom_sf"/>
</dbReference>
<feature type="compositionally biased region" description="Low complexity" evidence="19">
    <location>
        <begin position="1197"/>
        <end position="1210"/>
    </location>
</feature>
<dbReference type="OrthoDB" id="3176171at2759"/>
<evidence type="ECO:0000256" key="5">
    <source>
        <dbReference type="ARBA" id="ARBA00022490"/>
    </source>
</evidence>
<evidence type="ECO:0000256" key="19">
    <source>
        <dbReference type="SAM" id="MobiDB-lite"/>
    </source>
</evidence>
<dbReference type="InterPro" id="IPR001680">
    <property type="entry name" value="WD40_rpt"/>
</dbReference>
<feature type="region of interest" description="Disordered" evidence="19">
    <location>
        <begin position="240"/>
        <end position="266"/>
    </location>
</feature>
<proteinExistence type="inferred from homology"/>
<feature type="domain" description="Kinesin motor" evidence="20">
    <location>
        <begin position="8"/>
        <end position="376"/>
    </location>
</feature>
<evidence type="ECO:0000256" key="1">
    <source>
        <dbReference type="ARBA" id="ARBA00004245"/>
    </source>
</evidence>
<evidence type="ECO:0000256" key="9">
    <source>
        <dbReference type="ARBA" id="ARBA00022737"/>
    </source>
</evidence>
<dbReference type="FunFam" id="2.130.10.10:FF:001563">
    <property type="entry name" value="Kinesin protein KIF21B"/>
    <property type="match status" value="1"/>
</dbReference>
<sequence>MADDDSTSVRVAVRIRPQSAREVIDMCRTCTTVTSGEPQVILGADKAFTYDYVFDMDSGQVHIYNTCVRHLIEGCLQGYNATVLAYGQTGSGKTYSMGTGLEADQQLCSMSDNVGILPRSVHHLFTGIEMLREEAIQIGQTPPEFRVQAQFLELYNEEIVDLLEPTTRGQRSDMRIHEDQMGGIYVAGATSKSVASTDEAMHCLHMGALARTTASTQMNAQSSRSHAIFTLHIRQQRLAPAQNGNGDSDEGQPNGTGGSNGGDAGSELETLSAKLHFVDLAGSERLKRTGATGDRAKEGISINCGLLALGNVISALGDAARKALHVPYRDSKLTRLLQDSLGGNSRTLMIACCSPSDRDFMETLNTLKYANRARNIKNRVVLNQDRSSRTIALLRQEILQLQQELAEYKQGKRVVSEDGHEAVNDMFHENRLLQAENQTMRTRLKALQETVNSMTVRNVELQAQKAASTWSKAGSDSDITQMVQHYLMEIEELKARLCESESMASQLRLRAATLQTNKSPHKGGLSPRKLNSSVNVLIEEAKRNLEKDKSLLQKNQLRREISGGNDSAMEASVSSMEPSSNAGQSQAMSSGEASDEEEDNTPSSAEGESDGSDSSSDDDEANQADENGGMYSAELAELTSEISVKQQLIEELELSQRRLDIMKHHYEEKLVQLQERIRATTEERDKVLAGFAQNHGPSNPNVEGTLRRVREDYERKLSDLQSRLKKFQAAQQEHAKLLKSQNDSERQLKSLKNDLLDMKRNKVKLMQKMKEDANRHKEIELKRTREIAQLRKESRKRENEIRTLQMDKRVKETVLKRKQEEVNALRKVQARQGVLSDRAAGRVVQSGRNSRKPRQPMYSPKVAKQKWHKLEHNLSQMALNRLTVSQLEKDLERLMGNRDELGRSLSDTLRIRDRAFMRGKEEGYIRELDDQLESLKANIDYVQENIAECQRNIVQIEETKEGQGDLDMELAIQPNDMEEARYLFAKLINMSLNHATLAAQREASNKELQNQVKQVLERDAVHQQLLQHMLAHSDLEVYNLLATGTASSSSAQDEQGGGNGGGGGISSRSRSRSPSPAESVASGATTATNATGRYSKKMSKKARRLTFAAPEDLLYYEGVVSVSGGPPTLPPPIVEPLVDLPPIPNVARSPKIDIRGSRGPSSENIHRVDHLAITPPQNMTSSTSSLASPRLPRKSANHSNSNLLAKLNSSEPGDTSPTPPASPPTFRRGGTSREENPNVFSRLTHGTNVGQEPVPDRGVVHPFQGKLSNKSPLICTRTAEGHCQAVLSICATDANLFSASKDRTVKVWDLHSGVEIQSLDRHPNNVVAVKYSPETGLVFTASSAYVKVWDLRQSPSRCIKTLSSSGWPASGNQANTTSTRSLQLPQGETLINDIALSGQSSAVLYAAAGSQVRIWDIRKFSSTGKLSGGHQAAVMCLAVGNAPMAGLESDDKVEFVITGSKDHYVKVFEVRDGATGVLSPRFNLDPPHYDGVQCLSLSGTSLVSGSRDACIKLWDVEQGEQVLSLSNVHRDWICGLVHLPQRLVISGCRGGVLRLWSTETWDSVGEMRAHSASVNAIAFNSTNIFTASNDNTVNIWRLRSNVDSISPEAGESF</sequence>
<evidence type="ECO:0000256" key="4">
    <source>
        <dbReference type="ARBA" id="ARBA00004624"/>
    </source>
</evidence>
<evidence type="ECO:0000256" key="6">
    <source>
        <dbReference type="ARBA" id="ARBA00022553"/>
    </source>
</evidence>
<dbReference type="SMART" id="SM00320">
    <property type="entry name" value="WD40"/>
    <property type="match status" value="7"/>
</dbReference>
<feature type="coiled-coil region" evidence="18">
    <location>
        <begin position="884"/>
        <end position="959"/>
    </location>
</feature>
<dbReference type="SMART" id="SM00129">
    <property type="entry name" value="KISc"/>
    <property type="match status" value="1"/>
</dbReference>
<organism evidence="21 22">
    <name type="scientific">Daphnia galeata</name>
    <dbReference type="NCBI Taxonomy" id="27404"/>
    <lineage>
        <taxon>Eukaryota</taxon>
        <taxon>Metazoa</taxon>
        <taxon>Ecdysozoa</taxon>
        <taxon>Arthropoda</taxon>
        <taxon>Crustacea</taxon>
        <taxon>Branchiopoda</taxon>
        <taxon>Diplostraca</taxon>
        <taxon>Cladocera</taxon>
        <taxon>Anomopoda</taxon>
        <taxon>Daphniidae</taxon>
        <taxon>Daphnia</taxon>
    </lineage>
</organism>
<evidence type="ECO:0000313" key="21">
    <source>
        <dbReference type="EMBL" id="CAH0112821.1"/>
    </source>
</evidence>
<feature type="repeat" description="WD" evidence="16">
    <location>
        <begin position="1567"/>
        <end position="1606"/>
    </location>
</feature>
<feature type="coiled-coil region" evidence="18">
    <location>
        <begin position="635"/>
        <end position="683"/>
    </location>
</feature>
<dbReference type="GO" id="GO:0030425">
    <property type="term" value="C:dendrite"/>
    <property type="evidence" value="ECO:0007669"/>
    <property type="project" value="UniProtKB-SubCell"/>
</dbReference>
<dbReference type="InterPro" id="IPR056533">
    <property type="entry name" value="KIF21A/B_hel_1"/>
</dbReference>
<feature type="coiled-coil region" evidence="18">
    <location>
        <begin position="710"/>
        <end position="807"/>
    </location>
</feature>
<comment type="similarity">
    <text evidence="17">Belongs to the TRAFAC class myosin-kinesin ATPase superfamily. Kinesin family.</text>
</comment>
<dbReference type="PANTHER" id="PTHR47969">
    <property type="entry name" value="CHROMOSOME-ASSOCIATED KINESIN KIF4A-RELATED"/>
    <property type="match status" value="1"/>
</dbReference>
<dbReference type="PROSITE" id="PS00678">
    <property type="entry name" value="WD_REPEATS_1"/>
    <property type="match status" value="2"/>
</dbReference>
<gene>
    <name evidence="21" type="ORF">DGAL_LOCUS16614</name>
</gene>
<feature type="region of interest" description="Disordered" evidence="19">
    <location>
        <begin position="556"/>
        <end position="626"/>
    </location>
</feature>
<feature type="coiled-coil region" evidence="18">
    <location>
        <begin position="384"/>
        <end position="464"/>
    </location>
</feature>
<dbReference type="PROSITE" id="PS50294">
    <property type="entry name" value="WD_REPEATS_REGION"/>
    <property type="match status" value="2"/>
</dbReference>
<dbReference type="Pfam" id="PF25764">
    <property type="entry name" value="KIF21A_4th"/>
    <property type="match status" value="1"/>
</dbReference>
<dbReference type="InterPro" id="IPR027417">
    <property type="entry name" value="P-loop_NTPase"/>
</dbReference>
<dbReference type="GO" id="GO:0007018">
    <property type="term" value="P:microtubule-based movement"/>
    <property type="evidence" value="ECO:0007669"/>
    <property type="project" value="InterPro"/>
</dbReference>
<evidence type="ECO:0000256" key="3">
    <source>
        <dbReference type="ARBA" id="ARBA00004489"/>
    </source>
</evidence>
<keyword evidence="22" id="KW-1185">Reference proteome</keyword>
<dbReference type="GO" id="GO:0003777">
    <property type="term" value="F:microtubule motor activity"/>
    <property type="evidence" value="ECO:0007669"/>
    <property type="project" value="InterPro"/>
</dbReference>
<keyword evidence="11 17" id="KW-0067">ATP-binding</keyword>
<dbReference type="InterPro" id="IPR019775">
    <property type="entry name" value="WD40_repeat_CS"/>
</dbReference>
<evidence type="ECO:0000256" key="11">
    <source>
        <dbReference type="ARBA" id="ARBA00022840"/>
    </source>
</evidence>
<dbReference type="GO" id="GO:0008017">
    <property type="term" value="F:microtubule binding"/>
    <property type="evidence" value="ECO:0007669"/>
    <property type="project" value="InterPro"/>
</dbReference>
<dbReference type="Pfam" id="PF00400">
    <property type="entry name" value="WD40"/>
    <property type="match status" value="4"/>
</dbReference>
<feature type="compositionally biased region" description="Polar residues" evidence="19">
    <location>
        <begin position="572"/>
        <end position="592"/>
    </location>
</feature>
<feature type="repeat" description="WD" evidence="16">
    <location>
        <begin position="1319"/>
        <end position="1352"/>
    </location>
</feature>
<dbReference type="GO" id="GO:0005524">
    <property type="term" value="F:ATP binding"/>
    <property type="evidence" value="ECO:0007669"/>
    <property type="project" value="UniProtKB-UniRule"/>
</dbReference>
<evidence type="ECO:0000256" key="8">
    <source>
        <dbReference type="ARBA" id="ARBA00022701"/>
    </source>
</evidence>
<dbReference type="Pfam" id="PF00225">
    <property type="entry name" value="Kinesin"/>
    <property type="match status" value="1"/>
</dbReference>
<dbReference type="GO" id="GO:0005875">
    <property type="term" value="C:microtubule associated complex"/>
    <property type="evidence" value="ECO:0007669"/>
    <property type="project" value="TreeGrafter"/>
</dbReference>
<dbReference type="InterPro" id="IPR019821">
    <property type="entry name" value="Kinesin_motor_CS"/>
</dbReference>
<dbReference type="InterPro" id="IPR027640">
    <property type="entry name" value="Kinesin-like_fam"/>
</dbReference>
<keyword evidence="15" id="KW-0966">Cell projection</keyword>
<dbReference type="GO" id="GO:0051231">
    <property type="term" value="P:spindle elongation"/>
    <property type="evidence" value="ECO:0007669"/>
    <property type="project" value="TreeGrafter"/>
</dbReference>
<dbReference type="PROSITE" id="PS00411">
    <property type="entry name" value="KINESIN_MOTOR_1"/>
    <property type="match status" value="1"/>
</dbReference>
<keyword evidence="10 17" id="KW-0547">Nucleotide-binding</keyword>
<feature type="region of interest" description="Disordered" evidence="19">
    <location>
        <begin position="1046"/>
        <end position="1102"/>
    </location>
</feature>
<dbReference type="FunFam" id="2.130.10.10:FF:001418">
    <property type="entry name" value="Kinesin protein KIF21B"/>
    <property type="match status" value="1"/>
</dbReference>
<feature type="compositionally biased region" description="Low complexity" evidence="19">
    <location>
        <begin position="1066"/>
        <end position="1092"/>
    </location>
</feature>
<dbReference type="GO" id="GO:0005874">
    <property type="term" value="C:microtubule"/>
    <property type="evidence" value="ECO:0007669"/>
    <property type="project" value="UniProtKB-KW"/>
</dbReference>
<feature type="compositionally biased region" description="Gly residues" evidence="19">
    <location>
        <begin position="1055"/>
        <end position="1065"/>
    </location>
</feature>
<evidence type="ECO:0000259" key="20">
    <source>
        <dbReference type="PROSITE" id="PS50067"/>
    </source>
</evidence>
<keyword evidence="12 18" id="KW-0175">Coiled coil</keyword>
<dbReference type="InterPro" id="IPR015943">
    <property type="entry name" value="WD40/YVTN_repeat-like_dom_sf"/>
</dbReference>
<dbReference type="Gene3D" id="2.130.10.10">
    <property type="entry name" value="YVTN repeat-like/Quinoprotein amine dehydrogenase"/>
    <property type="match status" value="2"/>
</dbReference>
<feature type="compositionally biased region" description="Polar residues" evidence="19">
    <location>
        <begin position="1238"/>
        <end position="1250"/>
    </location>
</feature>
<keyword evidence="9" id="KW-0677">Repeat</keyword>
<keyword evidence="14" id="KW-0206">Cytoskeleton</keyword>
<dbReference type="FunFam" id="3.40.850.10:FF:000011">
    <property type="entry name" value="Kinesin family member 21A"/>
    <property type="match status" value="1"/>
</dbReference>
<evidence type="ECO:0000256" key="13">
    <source>
        <dbReference type="ARBA" id="ARBA00023175"/>
    </source>
</evidence>
<evidence type="ECO:0000256" key="18">
    <source>
        <dbReference type="SAM" id="Coils"/>
    </source>
</evidence>
<keyword evidence="5" id="KW-0963">Cytoplasm</keyword>
<evidence type="ECO:0000256" key="16">
    <source>
        <dbReference type="PROSITE-ProRule" id="PRU00221"/>
    </source>
</evidence>
<evidence type="ECO:0000256" key="15">
    <source>
        <dbReference type="ARBA" id="ARBA00023273"/>
    </source>
</evidence>
<feature type="region of interest" description="Disordered" evidence="19">
    <location>
        <begin position="1172"/>
        <end position="1256"/>
    </location>
</feature>
<dbReference type="PRINTS" id="PR00380">
    <property type="entry name" value="KINESINHEAVY"/>
</dbReference>
<dbReference type="PROSITE" id="PS50067">
    <property type="entry name" value="KINESIN_MOTOR_2"/>
    <property type="match status" value="1"/>
</dbReference>
<dbReference type="CDD" id="cd22248">
    <property type="entry name" value="Rcc_KIF21"/>
    <property type="match status" value="1"/>
</dbReference>
<dbReference type="GO" id="GO:0030426">
    <property type="term" value="C:growth cone"/>
    <property type="evidence" value="ECO:0007669"/>
    <property type="project" value="UniProtKB-SubCell"/>
</dbReference>
<dbReference type="InterPro" id="IPR036961">
    <property type="entry name" value="Kinesin_motor_dom_sf"/>
</dbReference>
<dbReference type="Pfam" id="PF23203">
    <property type="entry name" value="KIF21A"/>
    <property type="match status" value="1"/>
</dbReference>
<dbReference type="PRINTS" id="PR00320">
    <property type="entry name" value="GPROTEINBRPT"/>
</dbReference>
<evidence type="ECO:0000256" key="12">
    <source>
        <dbReference type="ARBA" id="ARBA00023054"/>
    </source>
</evidence>
<dbReference type="PROSITE" id="PS50082">
    <property type="entry name" value="WD_REPEATS_2"/>
    <property type="match status" value="4"/>
</dbReference>
<protein>
    <recommendedName>
        <fullName evidence="20">Kinesin motor domain-containing protein</fullName>
    </recommendedName>
</protein>
<feature type="region of interest" description="Disordered" evidence="19">
    <location>
        <begin position="839"/>
        <end position="860"/>
    </location>
</feature>
<keyword evidence="7 16" id="KW-0853">WD repeat</keyword>
<accession>A0A8J2S188</accession>
<dbReference type="Pfam" id="PF23204">
    <property type="entry name" value="KIF21A_2nd"/>
    <property type="match status" value="1"/>
</dbReference>
<name>A0A8J2S188_9CRUS</name>
<dbReference type="CDD" id="cd00200">
    <property type="entry name" value="WD40"/>
    <property type="match status" value="1"/>
</dbReference>
<feature type="compositionally biased region" description="Acidic residues" evidence="19">
    <location>
        <begin position="607"/>
        <end position="623"/>
    </location>
</feature>
<evidence type="ECO:0000256" key="10">
    <source>
        <dbReference type="ARBA" id="ARBA00022741"/>
    </source>
</evidence>
<dbReference type="Proteomes" id="UP000789390">
    <property type="component" value="Unassembled WGS sequence"/>
</dbReference>
<comment type="caution">
    <text evidence="21">The sequence shown here is derived from an EMBL/GenBank/DDBJ whole genome shotgun (WGS) entry which is preliminary data.</text>
</comment>
<feature type="compositionally biased region" description="Gly residues" evidence="19">
    <location>
        <begin position="254"/>
        <end position="264"/>
    </location>
</feature>
<dbReference type="InterPro" id="IPR020472">
    <property type="entry name" value="WD40_PAC1"/>
</dbReference>
<keyword evidence="6" id="KW-0597">Phosphoprotein</keyword>
<reference evidence="21" key="1">
    <citation type="submission" date="2021-11" db="EMBL/GenBank/DDBJ databases">
        <authorList>
            <person name="Schell T."/>
        </authorList>
    </citation>
    <scope>NUCLEOTIDE SEQUENCE</scope>
    <source>
        <strain evidence="21">M5</strain>
    </source>
</reference>
<evidence type="ECO:0000256" key="2">
    <source>
        <dbReference type="ARBA" id="ARBA00004279"/>
    </source>
</evidence>
<feature type="repeat" description="WD" evidence="16">
    <location>
        <begin position="1485"/>
        <end position="1524"/>
    </location>
</feature>
<dbReference type="CDD" id="cd01372">
    <property type="entry name" value="KISc_KIF4"/>
    <property type="match status" value="1"/>
</dbReference>
<keyword evidence="8" id="KW-0493">Microtubule</keyword>
<dbReference type="InterPro" id="IPR001752">
    <property type="entry name" value="Kinesin_motor_dom"/>
</dbReference>
<feature type="compositionally biased region" description="Polar residues" evidence="19">
    <location>
        <begin position="1175"/>
        <end position="1187"/>
    </location>
</feature>
<evidence type="ECO:0000256" key="17">
    <source>
        <dbReference type="PROSITE-ProRule" id="PRU00283"/>
    </source>
</evidence>
<evidence type="ECO:0000256" key="14">
    <source>
        <dbReference type="ARBA" id="ARBA00023212"/>
    </source>
</evidence>
<dbReference type="GO" id="GO:0007052">
    <property type="term" value="P:mitotic spindle organization"/>
    <property type="evidence" value="ECO:0007669"/>
    <property type="project" value="TreeGrafter"/>
</dbReference>
<feature type="repeat" description="WD" evidence="16">
    <location>
        <begin position="1279"/>
        <end position="1318"/>
    </location>
</feature>
<comment type="subcellular location">
    <subcellularLocation>
        <location evidence="3">Cell projection</location>
        <location evidence="3">Axon</location>
    </subcellularLocation>
    <subcellularLocation>
        <location evidence="2">Cell projection</location>
        <location evidence="2">Dendrite</location>
    </subcellularLocation>
    <subcellularLocation>
        <location evidence="4">Cell projection</location>
        <location evidence="4">Growth cone</location>
    </subcellularLocation>
    <subcellularLocation>
        <location evidence="1">Cytoplasm</location>
        <location evidence="1">Cytoskeleton</location>
    </subcellularLocation>
</comment>
<feature type="binding site" evidence="17">
    <location>
        <begin position="87"/>
        <end position="94"/>
    </location>
    <ligand>
        <name>ATP</name>
        <dbReference type="ChEBI" id="CHEBI:30616"/>
    </ligand>
</feature>